<dbReference type="Pfam" id="PF24681">
    <property type="entry name" value="Kelch_KLHDC2_KLHL20_DRC7"/>
    <property type="match status" value="1"/>
</dbReference>
<dbReference type="InterPro" id="IPR015915">
    <property type="entry name" value="Kelch-typ_b-propeller"/>
</dbReference>
<gene>
    <name evidence="4" type="primary">Contig14284.g15212</name>
    <name evidence="4" type="ORF">STYLEM_8479</name>
</gene>
<dbReference type="SUPFAM" id="SSF56300">
    <property type="entry name" value="Metallo-dependent phosphatases"/>
    <property type="match status" value="1"/>
</dbReference>
<dbReference type="EMBL" id="CCKQ01008051">
    <property type="protein sequence ID" value="CDW79491.1"/>
    <property type="molecule type" value="Genomic_DNA"/>
</dbReference>
<dbReference type="OMA" id="TICMIAP"/>
<dbReference type="SUPFAM" id="SSF117281">
    <property type="entry name" value="Kelch motif"/>
    <property type="match status" value="1"/>
</dbReference>
<dbReference type="PANTHER" id="PTHR46422">
    <property type="entry name" value="SERINE/THREONINE-PROTEIN PHOSPHATASE BSL3"/>
    <property type="match status" value="1"/>
</dbReference>
<evidence type="ECO:0000313" key="4">
    <source>
        <dbReference type="EMBL" id="CDW79491.1"/>
    </source>
</evidence>
<feature type="compositionally biased region" description="Low complexity" evidence="2">
    <location>
        <begin position="10"/>
        <end position="24"/>
    </location>
</feature>
<feature type="compositionally biased region" description="Polar residues" evidence="2">
    <location>
        <begin position="25"/>
        <end position="39"/>
    </location>
</feature>
<reference evidence="4 5" key="1">
    <citation type="submission" date="2014-06" db="EMBL/GenBank/DDBJ databases">
        <authorList>
            <person name="Swart Estienne"/>
        </authorList>
    </citation>
    <scope>NUCLEOTIDE SEQUENCE [LARGE SCALE GENOMIC DNA]</scope>
    <source>
        <strain evidence="4 5">130c</strain>
    </source>
</reference>
<dbReference type="PRINTS" id="PR00114">
    <property type="entry name" value="STPHPHTASE"/>
</dbReference>
<dbReference type="PANTHER" id="PTHR46422:SF7">
    <property type="entry name" value="SERINE_THREONINE-PROTEIN PHOSPHATASE BSL2-RELATED"/>
    <property type="match status" value="1"/>
</dbReference>
<dbReference type="InterPro" id="IPR006186">
    <property type="entry name" value="Ser/Thr-sp_prot-phosphatase"/>
</dbReference>
<dbReference type="InParanoid" id="A0A078ACC6"/>
<name>A0A078ACC6_STYLE</name>
<dbReference type="Gene3D" id="3.60.21.10">
    <property type="match status" value="1"/>
</dbReference>
<feature type="region of interest" description="Disordered" evidence="2">
    <location>
        <begin position="401"/>
        <end position="422"/>
    </location>
</feature>
<dbReference type="Gene3D" id="2.120.10.80">
    <property type="entry name" value="Kelch-type beta propeller"/>
    <property type="match status" value="2"/>
</dbReference>
<dbReference type="AlphaFoldDB" id="A0A078ACC6"/>
<dbReference type="OrthoDB" id="309289at2759"/>
<feature type="domain" description="Serine/threonine specific protein phosphatases" evidence="3">
    <location>
        <begin position="614"/>
        <end position="619"/>
    </location>
</feature>
<keyword evidence="5" id="KW-1185">Reference proteome</keyword>
<feature type="region of interest" description="Disordered" evidence="2">
    <location>
        <begin position="834"/>
        <end position="854"/>
    </location>
</feature>
<feature type="compositionally biased region" description="Basic and acidic residues" evidence="2">
    <location>
        <begin position="401"/>
        <end position="415"/>
    </location>
</feature>
<proteinExistence type="inferred from homology"/>
<evidence type="ECO:0000256" key="1">
    <source>
        <dbReference type="RuleBase" id="RU004273"/>
    </source>
</evidence>
<comment type="similarity">
    <text evidence="1">Belongs to the PPP phosphatase family.</text>
</comment>
<dbReference type="InterPro" id="IPR029052">
    <property type="entry name" value="Metallo-depent_PP-like"/>
</dbReference>
<evidence type="ECO:0000259" key="3">
    <source>
        <dbReference type="PROSITE" id="PS00125"/>
    </source>
</evidence>
<dbReference type="Proteomes" id="UP000039865">
    <property type="component" value="Unassembled WGS sequence"/>
</dbReference>
<organism evidence="4 5">
    <name type="scientific">Stylonychia lemnae</name>
    <name type="common">Ciliate</name>
    <dbReference type="NCBI Taxonomy" id="5949"/>
    <lineage>
        <taxon>Eukaryota</taxon>
        <taxon>Sar</taxon>
        <taxon>Alveolata</taxon>
        <taxon>Ciliophora</taxon>
        <taxon>Intramacronucleata</taxon>
        <taxon>Spirotrichea</taxon>
        <taxon>Stichotrichia</taxon>
        <taxon>Sporadotrichida</taxon>
        <taxon>Oxytrichidae</taxon>
        <taxon>Stylonychinae</taxon>
        <taxon>Stylonychia</taxon>
    </lineage>
</organism>
<evidence type="ECO:0000313" key="5">
    <source>
        <dbReference type="Proteomes" id="UP000039865"/>
    </source>
</evidence>
<sequence length="854" mass="95184">MAQRQPPKKSGTAQSQMGASQQQQPLSTTLGQQPRSAGGQQQEQEQNQSTAMTGVTSGNSSGSVEELDVYGEVPQARFGHTITLVSKTKVVLFGGATGDTGKYSMTGETYLFNILTKTWQKLNVKGVPPSPRAAHSSTNVEQMQMVVYGGATGGGSLASDDLYLLDMRNGEENAQWMIVPVVGSTPGRRYGHTIIFSKPHLLVFGGNTGQEAVNDVWCLSVEKAPFSWIKLDCGKDNPAVRVYHSAALCQTGSATGMMVVFGGRTSDQSSLNDSWGLRRHRDGRWDWVKAPYKATGEQPTPRYQHSTLFLGPLMMVIGGRTNQVGEIVPLEVYDTESSEWYKFNSLQRFRHACWSVDANVYVHGGFEHETPNIPINIIARIDSYKLFHKHEHLVQKIKPIESKTKDKANGKDQIKKNAGPNIGNMGQEREFRLATQAHIAMSYPGQGEQPVEDFSMLVRQISIDKLQEEPKKLGPGFKNQISVNKNPHEALYRLFLIALLKPKDFTLPPWGSKFPLKREDIIELATECINILAIQPTVIKDLKPPIKIFGNLHGNYADLMRFFDIWKAPSDNGDISGYDYVFLGNYVDRGAYNLETICLLMALKLKYPRQIFLMRGNHEDKNVNKYLGFGEECAKRLGEDINMSNSVFAKINEMFEYLPLAGIVCDKGTQNKVFLVHGGIGSSAMKVEEIEKIQRPIQINLGEITTPEQQLVVDLLWSDPTDSEEEMGIIPNQIRDPLGQNNIMKFGPDRVEKFLKTNGMSMILRSHQVCPDGIDRFAGGQCITINSCTDYCNKYNNDASFIILQKKIIVSTKIIKPAQNSKINWIETSQIPESANSSVRRPLTPLRITKSAPQ</sequence>
<dbReference type="SMART" id="SM00156">
    <property type="entry name" value="PP2Ac"/>
    <property type="match status" value="1"/>
</dbReference>
<dbReference type="PROSITE" id="PS00125">
    <property type="entry name" value="SER_THR_PHOSPHATASE"/>
    <property type="match status" value="1"/>
</dbReference>
<protein>
    <recommendedName>
        <fullName evidence="1">Serine/threonine-protein phosphatase</fullName>
        <ecNumber evidence="1">3.1.3.16</ecNumber>
    </recommendedName>
</protein>
<comment type="catalytic activity">
    <reaction evidence="1">
        <text>O-phospho-L-threonyl-[protein] + H2O = L-threonyl-[protein] + phosphate</text>
        <dbReference type="Rhea" id="RHEA:47004"/>
        <dbReference type="Rhea" id="RHEA-COMP:11060"/>
        <dbReference type="Rhea" id="RHEA-COMP:11605"/>
        <dbReference type="ChEBI" id="CHEBI:15377"/>
        <dbReference type="ChEBI" id="CHEBI:30013"/>
        <dbReference type="ChEBI" id="CHEBI:43474"/>
        <dbReference type="ChEBI" id="CHEBI:61977"/>
        <dbReference type="EC" id="3.1.3.16"/>
    </reaction>
</comment>
<evidence type="ECO:0000256" key="2">
    <source>
        <dbReference type="SAM" id="MobiDB-lite"/>
    </source>
</evidence>
<dbReference type="InterPro" id="IPR004843">
    <property type="entry name" value="Calcineurin-like_PHP"/>
</dbReference>
<feature type="compositionally biased region" description="Low complexity" evidence="2">
    <location>
        <begin position="40"/>
        <end position="63"/>
    </location>
</feature>
<dbReference type="GO" id="GO:0004722">
    <property type="term" value="F:protein serine/threonine phosphatase activity"/>
    <property type="evidence" value="ECO:0007669"/>
    <property type="project" value="UniProtKB-EC"/>
</dbReference>
<dbReference type="Pfam" id="PF00149">
    <property type="entry name" value="Metallophos"/>
    <property type="match status" value="1"/>
</dbReference>
<feature type="region of interest" description="Disordered" evidence="2">
    <location>
        <begin position="1"/>
        <end position="63"/>
    </location>
</feature>
<dbReference type="EC" id="3.1.3.16" evidence="1"/>
<accession>A0A078ACC6</accession>
<keyword evidence="1" id="KW-0378">Hydrolase</keyword>